<sequence length="435" mass="50014">MKKALKKKLSGTKSLIRNALSKTSTSSYESVSQTIVNQKDYMEQEVLLKNELEALKDQISNLKGAVQVLQNESEQKDISIANLAREKERISSDLLKTGKSNVSLAKQLDDERKFYFKEKELYCQEMNECKKLRALFSSSSAAQSEKTIYEYRSELAKVKQNLNQTLQANYNLSIKFLRMKNTKTCLKTELRTLRLEYEKLVNDYKSRIESLTVELNDLVNDKLNTAISCSSKKYLQVVKQNGCLVYENLCLQLEVDNLNFKLEKVKLSQTKYSTNEHLRYMKHPTRSQDQSCLRNNSDEAPEKLEREPQPGSSKTNDSDVIKIYERNKSSVIPTIELVNEQKSKTPEKKKRKKKELLQNEPTSIKSENARGVDHTIIEDNYKMKITNNLSRIALFQVSNTTSVTSGMSNYISSSNLKRTQSSPNILENLDFQKKS</sequence>
<evidence type="ECO:0000256" key="2">
    <source>
        <dbReference type="SAM" id="MobiDB-lite"/>
    </source>
</evidence>
<evidence type="ECO:0000256" key="1">
    <source>
        <dbReference type="SAM" id="Coils"/>
    </source>
</evidence>
<feature type="coiled-coil region" evidence="1">
    <location>
        <begin position="38"/>
        <end position="86"/>
    </location>
</feature>
<evidence type="ECO:0000313" key="3">
    <source>
        <dbReference type="EnsemblMetazoa" id="XP_050508256.1"/>
    </source>
</evidence>
<evidence type="ECO:0000313" key="4">
    <source>
        <dbReference type="Proteomes" id="UP001652700"/>
    </source>
</evidence>
<dbReference type="RefSeq" id="XP_050508256.1">
    <property type="nucleotide sequence ID" value="XM_050652299.1"/>
</dbReference>
<name>A0ABM5KDI3_DIAVI</name>
<organism evidence="3 4">
    <name type="scientific">Diabrotica virgifera virgifera</name>
    <name type="common">western corn rootworm</name>
    <dbReference type="NCBI Taxonomy" id="50390"/>
    <lineage>
        <taxon>Eukaryota</taxon>
        <taxon>Metazoa</taxon>
        <taxon>Ecdysozoa</taxon>
        <taxon>Arthropoda</taxon>
        <taxon>Hexapoda</taxon>
        <taxon>Insecta</taxon>
        <taxon>Pterygota</taxon>
        <taxon>Neoptera</taxon>
        <taxon>Endopterygota</taxon>
        <taxon>Coleoptera</taxon>
        <taxon>Polyphaga</taxon>
        <taxon>Cucujiformia</taxon>
        <taxon>Chrysomeloidea</taxon>
        <taxon>Chrysomelidae</taxon>
        <taxon>Galerucinae</taxon>
        <taxon>Diabroticina</taxon>
        <taxon>Diabroticites</taxon>
        <taxon>Diabrotica</taxon>
    </lineage>
</organism>
<keyword evidence="1" id="KW-0175">Coiled coil</keyword>
<feature type="coiled-coil region" evidence="1">
    <location>
        <begin position="183"/>
        <end position="221"/>
    </location>
</feature>
<dbReference type="EnsemblMetazoa" id="XM_050652299.1">
    <property type="protein sequence ID" value="XP_050508256.1"/>
    <property type="gene ID" value="LOC126885644"/>
</dbReference>
<feature type="region of interest" description="Disordered" evidence="2">
    <location>
        <begin position="276"/>
        <end position="320"/>
    </location>
</feature>
<keyword evidence="4" id="KW-1185">Reference proteome</keyword>
<feature type="region of interest" description="Disordered" evidence="2">
    <location>
        <begin position="335"/>
        <end position="362"/>
    </location>
</feature>
<proteinExistence type="predicted"/>
<feature type="compositionally biased region" description="Basic and acidic residues" evidence="2">
    <location>
        <begin position="296"/>
        <end position="308"/>
    </location>
</feature>
<protein>
    <submittedName>
        <fullName evidence="3">Uncharacterized protein</fullName>
    </submittedName>
</protein>
<dbReference type="Proteomes" id="UP001652700">
    <property type="component" value="Unplaced"/>
</dbReference>
<dbReference type="GeneID" id="126885644"/>
<reference evidence="3" key="1">
    <citation type="submission" date="2025-05" db="UniProtKB">
        <authorList>
            <consortium name="EnsemblMetazoa"/>
        </authorList>
    </citation>
    <scope>IDENTIFICATION</scope>
</reference>
<accession>A0ABM5KDI3</accession>